<dbReference type="Proteomes" id="UP000789405">
    <property type="component" value="Unassembled WGS sequence"/>
</dbReference>
<protein>
    <submittedName>
        <fullName evidence="1">13164_t:CDS:1</fullName>
    </submittedName>
</protein>
<dbReference type="AlphaFoldDB" id="A0A9N9IJ14"/>
<dbReference type="EMBL" id="CAJVPY010012984">
    <property type="protein sequence ID" value="CAG8737794.1"/>
    <property type="molecule type" value="Genomic_DNA"/>
</dbReference>
<name>A0A9N9IJ14_9GLOM</name>
<proteinExistence type="predicted"/>
<comment type="caution">
    <text evidence="1">The sequence shown here is derived from an EMBL/GenBank/DDBJ whole genome shotgun (WGS) entry which is preliminary data.</text>
</comment>
<gene>
    <name evidence="1" type="ORF">DERYTH_LOCUS15717</name>
</gene>
<reference evidence="1" key="1">
    <citation type="submission" date="2021-06" db="EMBL/GenBank/DDBJ databases">
        <authorList>
            <person name="Kallberg Y."/>
            <person name="Tangrot J."/>
            <person name="Rosling A."/>
        </authorList>
    </citation>
    <scope>NUCLEOTIDE SEQUENCE</scope>
    <source>
        <strain evidence="1">MA453B</strain>
    </source>
</reference>
<evidence type="ECO:0000313" key="1">
    <source>
        <dbReference type="EMBL" id="CAG8737794.1"/>
    </source>
</evidence>
<sequence>MEALTVLRMLAPGALGLISVDKDAKKYLKEDRKFYKGIKVNELETKEKVDVRFSSKMKKIAKITNVM</sequence>
<evidence type="ECO:0000313" key="2">
    <source>
        <dbReference type="Proteomes" id="UP000789405"/>
    </source>
</evidence>
<accession>A0A9N9IJ14</accession>
<feature type="non-terminal residue" evidence="1">
    <location>
        <position position="67"/>
    </location>
</feature>
<organism evidence="1 2">
    <name type="scientific">Dentiscutata erythropus</name>
    <dbReference type="NCBI Taxonomy" id="1348616"/>
    <lineage>
        <taxon>Eukaryota</taxon>
        <taxon>Fungi</taxon>
        <taxon>Fungi incertae sedis</taxon>
        <taxon>Mucoromycota</taxon>
        <taxon>Glomeromycotina</taxon>
        <taxon>Glomeromycetes</taxon>
        <taxon>Diversisporales</taxon>
        <taxon>Gigasporaceae</taxon>
        <taxon>Dentiscutata</taxon>
    </lineage>
</organism>
<keyword evidence="2" id="KW-1185">Reference proteome</keyword>